<organism evidence="9 10">
    <name type="scientific">Marinobacter profundi</name>
    <dbReference type="NCBI Taxonomy" id="2666256"/>
    <lineage>
        <taxon>Bacteria</taxon>
        <taxon>Pseudomonadati</taxon>
        <taxon>Pseudomonadota</taxon>
        <taxon>Gammaproteobacteria</taxon>
        <taxon>Pseudomonadales</taxon>
        <taxon>Marinobacteraceae</taxon>
        <taxon>Marinobacter</taxon>
    </lineage>
</organism>
<evidence type="ECO:0000256" key="6">
    <source>
        <dbReference type="SAM" id="Coils"/>
    </source>
</evidence>
<dbReference type="RefSeq" id="WP_099615106.1">
    <property type="nucleotide sequence ID" value="NZ_KZ319372.1"/>
</dbReference>
<dbReference type="InterPro" id="IPR032781">
    <property type="entry name" value="ABC_tran_Xtn"/>
</dbReference>
<evidence type="ECO:0000256" key="4">
    <source>
        <dbReference type="ARBA" id="ARBA00061571"/>
    </source>
</evidence>
<feature type="coiled-coil region" evidence="6">
    <location>
        <begin position="590"/>
        <end position="659"/>
    </location>
</feature>
<dbReference type="InterPro" id="IPR037118">
    <property type="entry name" value="Val-tRNA_synth_C_sf"/>
</dbReference>
<dbReference type="AlphaFoldDB" id="A0A2G1UJC7"/>
<dbReference type="GO" id="GO:0003677">
    <property type="term" value="F:DNA binding"/>
    <property type="evidence" value="ECO:0007669"/>
    <property type="project" value="InterPro"/>
</dbReference>
<dbReference type="Pfam" id="PF12848">
    <property type="entry name" value="ABC_tran_Xtn"/>
    <property type="match status" value="1"/>
</dbReference>
<dbReference type="SUPFAM" id="SSF52540">
    <property type="entry name" value="P-loop containing nucleoside triphosphate hydrolases"/>
    <property type="match status" value="2"/>
</dbReference>
<keyword evidence="10" id="KW-1185">Reference proteome</keyword>
<dbReference type="InterPro" id="IPR003439">
    <property type="entry name" value="ABC_transporter-like_ATP-bd"/>
</dbReference>
<keyword evidence="2" id="KW-0547">Nucleotide-binding</keyword>
<dbReference type="Pfam" id="PF00005">
    <property type="entry name" value="ABC_tran"/>
    <property type="match status" value="2"/>
</dbReference>
<feature type="domain" description="ABC transporter" evidence="8">
    <location>
        <begin position="2"/>
        <end position="246"/>
    </location>
</feature>
<dbReference type="InterPro" id="IPR032524">
    <property type="entry name" value="ABC_tran_C"/>
</dbReference>
<proteinExistence type="inferred from homology"/>
<comment type="similarity">
    <text evidence="4">Belongs to the ABC transporter superfamily. ABCF family. YheS subfamily.</text>
</comment>
<gene>
    <name evidence="9" type="ORF">CLH61_12605</name>
</gene>
<feature type="domain" description="ABC transporter" evidence="8">
    <location>
        <begin position="313"/>
        <end position="527"/>
    </location>
</feature>
<keyword evidence="1" id="KW-0677">Repeat</keyword>
<dbReference type="CDD" id="cd03221">
    <property type="entry name" value="ABCF_EF-3"/>
    <property type="match status" value="2"/>
</dbReference>
<evidence type="ECO:0000259" key="8">
    <source>
        <dbReference type="PROSITE" id="PS50893"/>
    </source>
</evidence>
<comment type="caution">
    <text evidence="9">The sequence shown here is derived from an EMBL/GenBank/DDBJ whole genome shotgun (WGS) entry which is preliminary data.</text>
</comment>
<dbReference type="GO" id="GO:0005524">
    <property type="term" value="F:ATP binding"/>
    <property type="evidence" value="ECO:0007669"/>
    <property type="project" value="UniProtKB-KW"/>
</dbReference>
<evidence type="ECO:0000256" key="2">
    <source>
        <dbReference type="ARBA" id="ARBA00022741"/>
    </source>
</evidence>
<evidence type="ECO:0000256" key="5">
    <source>
        <dbReference type="ARBA" id="ARBA00069073"/>
    </source>
</evidence>
<feature type="compositionally biased region" description="Basic and acidic residues" evidence="7">
    <location>
        <begin position="526"/>
        <end position="535"/>
    </location>
</feature>
<dbReference type="Gene3D" id="3.40.50.300">
    <property type="entry name" value="P-loop containing nucleotide triphosphate hydrolases"/>
    <property type="match status" value="2"/>
</dbReference>
<name>A0A2G1UJC7_9GAMM</name>
<keyword evidence="6" id="KW-0175">Coiled coil</keyword>
<dbReference type="InterPro" id="IPR050611">
    <property type="entry name" value="ABCF"/>
</dbReference>
<dbReference type="PANTHER" id="PTHR19211">
    <property type="entry name" value="ATP-BINDING TRANSPORT PROTEIN-RELATED"/>
    <property type="match status" value="1"/>
</dbReference>
<dbReference type="Pfam" id="PF16326">
    <property type="entry name" value="ABC_tran_CTD"/>
    <property type="match status" value="1"/>
</dbReference>
<dbReference type="Gene3D" id="1.10.287.380">
    <property type="entry name" value="Valyl-tRNA synthetase, C-terminal domain"/>
    <property type="match status" value="1"/>
</dbReference>
<keyword evidence="3 9" id="KW-0067">ATP-binding</keyword>
<dbReference type="GO" id="GO:0016887">
    <property type="term" value="F:ATP hydrolysis activity"/>
    <property type="evidence" value="ECO:0007669"/>
    <property type="project" value="InterPro"/>
</dbReference>
<dbReference type="FunFam" id="3.40.50.300:FF:000011">
    <property type="entry name" value="Putative ABC transporter ATP-binding component"/>
    <property type="match status" value="1"/>
</dbReference>
<feature type="compositionally biased region" description="Low complexity" evidence="7">
    <location>
        <begin position="536"/>
        <end position="555"/>
    </location>
</feature>
<dbReference type="Proteomes" id="UP000231409">
    <property type="component" value="Unassembled WGS sequence"/>
</dbReference>
<sequence>MLTITDLSLQRGGLWLLESASLTVQPGQRVAIVGANGAGKSSLFQLLLGQLAPEQGSISLPGGCRIAHMAQEVGASSRSARDFVLDGDTDLRRLEAELAEAELRGDDHAMARLHGELDLHEAWSAPRRAEALIRGLGFSDADADRPVSAFSGGWRIRLNLAQALMRPSDLLLLDEPTNHLDLDACLWLENWLRRYPGTLLFISHDRDFMDRVATHVVHFDQRRLESYTGNYSAFESQRAERLAQQQAGYERQQARIAEIQRFIDRFKAKATKARQAQSRVKSLERMEKIAPAHIDSPFSFEFPLAEKVSNPLLSIRNGAAGHGDKVILSGLNLSLLPGSRIGLLGPNGAGKSTLIDALRGERTLLSGDRVTGENLAIGYFAQHQLESLDLDASPFLHLQRLDPRASEQKIRNFLGGFDFHGDEALTPIRTFSGGEKARVALAVIAWQRPNLLLLDEPTNHLDLEMRQALTMALQNFDGAIVVVSHDRHLLRNTVDEFWLVNEGRVVAYEGDLEDYERWLADRRKNEVEAPSRDVQARAQGEASGAAAPASASRGGESAGEGPGESAEERKARKRAEAAVRQKLSPFRKEQASLEAAMDRLQAEMADVEQALASPALYDEAGKQQLKELLARQTELSRRLEDTEARWLEVSETVENLEAELG</sequence>
<reference evidence="9 10" key="1">
    <citation type="submission" date="2017-09" db="EMBL/GenBank/DDBJ databases">
        <title>The draft genome sequences of Marinobacter sp. PWS21.</title>
        <authorList>
            <person name="Cao J."/>
        </authorList>
    </citation>
    <scope>NUCLEOTIDE SEQUENCE [LARGE SCALE GENOMIC DNA]</scope>
    <source>
        <strain evidence="9 10">PWS21</strain>
    </source>
</reference>
<evidence type="ECO:0000313" key="9">
    <source>
        <dbReference type="EMBL" id="PHQ14601.1"/>
    </source>
</evidence>
<feature type="region of interest" description="Disordered" evidence="7">
    <location>
        <begin position="526"/>
        <end position="583"/>
    </location>
</feature>
<evidence type="ECO:0000256" key="7">
    <source>
        <dbReference type="SAM" id="MobiDB-lite"/>
    </source>
</evidence>
<dbReference type="InterPro" id="IPR003593">
    <property type="entry name" value="AAA+_ATPase"/>
</dbReference>
<dbReference type="FunFam" id="3.40.50.300:FF:002053">
    <property type="entry name" value="ABC transporter ATP-binding protein"/>
    <property type="match status" value="1"/>
</dbReference>
<accession>A0A2G1UJC7</accession>
<feature type="compositionally biased region" description="Basic and acidic residues" evidence="7">
    <location>
        <begin position="566"/>
        <end position="579"/>
    </location>
</feature>
<protein>
    <recommendedName>
        <fullName evidence="5">Probable ATP-binding protein YheS</fullName>
    </recommendedName>
</protein>
<dbReference type="InterPro" id="IPR017871">
    <property type="entry name" value="ABC_transporter-like_CS"/>
</dbReference>
<dbReference type="PROSITE" id="PS00211">
    <property type="entry name" value="ABC_TRANSPORTER_1"/>
    <property type="match status" value="1"/>
</dbReference>
<evidence type="ECO:0000256" key="1">
    <source>
        <dbReference type="ARBA" id="ARBA00022737"/>
    </source>
</evidence>
<dbReference type="SMART" id="SM00382">
    <property type="entry name" value="AAA"/>
    <property type="match status" value="2"/>
</dbReference>
<evidence type="ECO:0000313" key="10">
    <source>
        <dbReference type="Proteomes" id="UP000231409"/>
    </source>
</evidence>
<feature type="coiled-coil region" evidence="6">
    <location>
        <begin position="84"/>
        <end position="111"/>
    </location>
</feature>
<dbReference type="InterPro" id="IPR027417">
    <property type="entry name" value="P-loop_NTPase"/>
</dbReference>
<dbReference type="PROSITE" id="PS50893">
    <property type="entry name" value="ABC_TRANSPORTER_2"/>
    <property type="match status" value="2"/>
</dbReference>
<evidence type="ECO:0000256" key="3">
    <source>
        <dbReference type="ARBA" id="ARBA00022840"/>
    </source>
</evidence>
<dbReference type="PANTHER" id="PTHR19211:SF14">
    <property type="entry name" value="ATP-BINDING CASSETTE SUB-FAMILY F MEMBER 1"/>
    <property type="match status" value="1"/>
</dbReference>
<dbReference type="EMBL" id="NTFH01000009">
    <property type="protein sequence ID" value="PHQ14601.1"/>
    <property type="molecule type" value="Genomic_DNA"/>
</dbReference>